<dbReference type="InterPro" id="IPR002347">
    <property type="entry name" value="SDR_fam"/>
</dbReference>
<evidence type="ECO:0000256" key="2">
    <source>
        <dbReference type="ARBA" id="ARBA00022857"/>
    </source>
</evidence>
<evidence type="ECO:0000256" key="1">
    <source>
        <dbReference type="ARBA" id="ARBA00006484"/>
    </source>
</evidence>
<dbReference type="PANTHER" id="PTHR43639">
    <property type="entry name" value="OXIDOREDUCTASE, SHORT-CHAIN DEHYDROGENASE/REDUCTASE FAMILY (AFU_ORTHOLOGUE AFUA_5G02870)"/>
    <property type="match status" value="1"/>
</dbReference>
<sequence>MTSKKGIVLVTGAGQGIGRAIALRLADDGYDVAVNDISTDNLESLVEDIRLKGRLSSMHKADVSVEDQVRTMIENVRLKIGGGRFFQIVANAGIAKWKTIDETTGEDWDEMFSVNAKGTFFCYKYAGRQMIAQGRGGRIIGACSVSGKKGSAGLAAYCGSKFAMRGLTQAAAAEFGPHKITVNAYAPGAIETALLNGLDADVVERSRGEKAPGDWKGLISTNNSLGYQGTTAEIASLVSYLASKESHFITGQTISCNGGSFFD</sequence>
<dbReference type="InterPro" id="IPR020904">
    <property type="entry name" value="Sc_DH/Rdtase_CS"/>
</dbReference>
<dbReference type="FunFam" id="3.40.50.720:FF:000084">
    <property type="entry name" value="Short-chain dehydrogenase reductase"/>
    <property type="match status" value="1"/>
</dbReference>
<dbReference type="PRINTS" id="PR00081">
    <property type="entry name" value="GDHRDH"/>
</dbReference>
<evidence type="ECO:0000313" key="4">
    <source>
        <dbReference type="EMBL" id="KAF9455889.1"/>
    </source>
</evidence>
<evidence type="ECO:0000256" key="3">
    <source>
        <dbReference type="ARBA" id="ARBA00023002"/>
    </source>
</evidence>
<comment type="caution">
    <text evidence="4">The sequence shown here is derived from an EMBL/GenBank/DDBJ whole genome shotgun (WGS) entry which is preliminary data.</text>
</comment>
<dbReference type="SUPFAM" id="SSF51735">
    <property type="entry name" value="NAD(P)-binding Rossmann-fold domains"/>
    <property type="match status" value="1"/>
</dbReference>
<comment type="similarity">
    <text evidence="1">Belongs to the short-chain dehydrogenases/reductases (SDR) family.</text>
</comment>
<keyword evidence="5" id="KW-1185">Reference proteome</keyword>
<reference evidence="4" key="1">
    <citation type="submission" date="2020-11" db="EMBL/GenBank/DDBJ databases">
        <authorList>
            <consortium name="DOE Joint Genome Institute"/>
            <person name="Ahrendt S."/>
            <person name="Riley R."/>
            <person name="Andreopoulos W."/>
            <person name="Labutti K."/>
            <person name="Pangilinan J."/>
            <person name="Ruiz-Duenas F.J."/>
            <person name="Barrasa J.M."/>
            <person name="Sanchez-Garcia M."/>
            <person name="Camarero S."/>
            <person name="Miyauchi S."/>
            <person name="Serrano A."/>
            <person name="Linde D."/>
            <person name="Babiker R."/>
            <person name="Drula E."/>
            <person name="Ayuso-Fernandez I."/>
            <person name="Pacheco R."/>
            <person name="Padilla G."/>
            <person name="Ferreira P."/>
            <person name="Barriuso J."/>
            <person name="Kellner H."/>
            <person name="Castanera R."/>
            <person name="Alfaro M."/>
            <person name="Ramirez L."/>
            <person name="Pisabarro A.G."/>
            <person name="Kuo A."/>
            <person name="Tritt A."/>
            <person name="Lipzen A."/>
            <person name="He G."/>
            <person name="Yan M."/>
            <person name="Ng V."/>
            <person name="Cullen D."/>
            <person name="Martin F."/>
            <person name="Rosso M.-N."/>
            <person name="Henrissat B."/>
            <person name="Hibbett D."/>
            <person name="Martinez A.T."/>
            <person name="Grigoriev I.V."/>
        </authorList>
    </citation>
    <scope>NUCLEOTIDE SEQUENCE</scope>
    <source>
        <strain evidence="4">CBS 247.69</strain>
    </source>
</reference>
<protein>
    <recommendedName>
        <fullName evidence="6">Acetoin reductase family protein</fullName>
    </recommendedName>
</protein>
<dbReference type="EMBL" id="MU150498">
    <property type="protein sequence ID" value="KAF9455889.1"/>
    <property type="molecule type" value="Genomic_DNA"/>
</dbReference>
<dbReference type="OrthoDB" id="498125at2759"/>
<name>A0A9P6CCA2_9AGAR</name>
<dbReference type="InterPro" id="IPR036291">
    <property type="entry name" value="NAD(P)-bd_dom_sf"/>
</dbReference>
<keyword evidence="3" id="KW-0560">Oxidoreductase</keyword>
<dbReference type="Pfam" id="PF00106">
    <property type="entry name" value="adh_short"/>
    <property type="match status" value="1"/>
</dbReference>
<gene>
    <name evidence="4" type="ORF">BDZ94DRAFT_1315716</name>
</gene>
<dbReference type="AlphaFoldDB" id="A0A9P6CCA2"/>
<keyword evidence="2" id="KW-0521">NADP</keyword>
<dbReference type="GO" id="GO:0016491">
    <property type="term" value="F:oxidoreductase activity"/>
    <property type="evidence" value="ECO:0007669"/>
    <property type="project" value="UniProtKB-KW"/>
</dbReference>
<proteinExistence type="inferred from homology"/>
<organism evidence="4 5">
    <name type="scientific">Collybia nuda</name>
    <dbReference type="NCBI Taxonomy" id="64659"/>
    <lineage>
        <taxon>Eukaryota</taxon>
        <taxon>Fungi</taxon>
        <taxon>Dikarya</taxon>
        <taxon>Basidiomycota</taxon>
        <taxon>Agaricomycotina</taxon>
        <taxon>Agaricomycetes</taxon>
        <taxon>Agaricomycetidae</taxon>
        <taxon>Agaricales</taxon>
        <taxon>Tricholomatineae</taxon>
        <taxon>Clitocybaceae</taxon>
        <taxon>Collybia</taxon>
    </lineage>
</organism>
<evidence type="ECO:0000313" key="5">
    <source>
        <dbReference type="Proteomes" id="UP000807353"/>
    </source>
</evidence>
<evidence type="ECO:0008006" key="6">
    <source>
        <dbReference type="Google" id="ProtNLM"/>
    </source>
</evidence>
<accession>A0A9P6CCA2</accession>
<dbReference type="Gene3D" id="3.40.50.720">
    <property type="entry name" value="NAD(P)-binding Rossmann-like Domain"/>
    <property type="match status" value="1"/>
</dbReference>
<dbReference type="PROSITE" id="PS00061">
    <property type="entry name" value="ADH_SHORT"/>
    <property type="match status" value="1"/>
</dbReference>
<dbReference type="Proteomes" id="UP000807353">
    <property type="component" value="Unassembled WGS sequence"/>
</dbReference>
<dbReference type="PANTHER" id="PTHR43639:SF1">
    <property type="entry name" value="SHORT-CHAIN DEHYDROGENASE_REDUCTASE FAMILY PROTEIN"/>
    <property type="match status" value="1"/>
</dbReference>